<dbReference type="InterPro" id="IPR002994">
    <property type="entry name" value="Surf1/Shy1"/>
</dbReference>
<gene>
    <name evidence="7" type="ORF">GCM10010961_03510</name>
</gene>
<name>A0A8J3MAY2_9RHOB</name>
<keyword evidence="4 6" id="KW-1133">Transmembrane helix</keyword>
<comment type="similarity">
    <text evidence="2 6">Belongs to the SURF1 family.</text>
</comment>
<feature type="transmembrane region" description="Helical" evidence="6">
    <location>
        <begin position="216"/>
        <end position="238"/>
    </location>
</feature>
<accession>A0A8J3MAY2</accession>
<dbReference type="EMBL" id="BNAP01000001">
    <property type="protein sequence ID" value="GHG80405.1"/>
    <property type="molecule type" value="Genomic_DNA"/>
</dbReference>
<dbReference type="AlphaFoldDB" id="A0A8J3MAY2"/>
<keyword evidence="3 6" id="KW-0812">Transmembrane</keyword>
<evidence type="ECO:0000256" key="2">
    <source>
        <dbReference type="ARBA" id="ARBA00007165"/>
    </source>
</evidence>
<dbReference type="InterPro" id="IPR045214">
    <property type="entry name" value="Surf1/Surf4"/>
</dbReference>
<comment type="caution">
    <text evidence="7">The sequence shown here is derived from an EMBL/GenBank/DDBJ whole genome shotgun (WGS) entry which is preliminary data.</text>
</comment>
<dbReference type="RefSeq" id="WP_028092100.1">
    <property type="nucleotide sequence ID" value="NZ_BNAP01000001.1"/>
</dbReference>
<keyword evidence="8" id="KW-1185">Reference proteome</keyword>
<sequence length="244" mass="27432">MTRESLPAIRWPRLMIVTLIALIGVGGFARLGIWQVHRLHWKLDLIERVEARVDADPVPAPGPEAWPAITAASDEYRRVSLQGQFRNDQTVLIYTPSDFGPADWVLTPLERDDGTVVMINRGLVPEDLALAGSFDAAPEGEVMVTGLLRISEDKGWLFSRKNDPENGKWYRRDIGSITSAKGLERAAPYFVDQQLGDPKAWPRGGQTVVSFRNAHLSYALTWFALSLLVLGAWVFVLWTELRRR</sequence>
<comment type="subcellular location">
    <subcellularLocation>
        <location evidence="6">Cell membrane</location>
        <topology evidence="6">Multi-pass membrane protein</topology>
    </subcellularLocation>
    <subcellularLocation>
        <location evidence="1">Membrane</location>
    </subcellularLocation>
</comment>
<organism evidence="7 8">
    <name type="scientific">Pseudodonghicola xiamenensis</name>
    <dbReference type="NCBI Taxonomy" id="337702"/>
    <lineage>
        <taxon>Bacteria</taxon>
        <taxon>Pseudomonadati</taxon>
        <taxon>Pseudomonadota</taxon>
        <taxon>Alphaproteobacteria</taxon>
        <taxon>Rhodobacterales</taxon>
        <taxon>Paracoccaceae</taxon>
        <taxon>Pseudodonghicola</taxon>
    </lineage>
</organism>
<dbReference type="Proteomes" id="UP000611500">
    <property type="component" value="Unassembled WGS sequence"/>
</dbReference>
<reference evidence="7" key="1">
    <citation type="journal article" date="2014" name="Int. J. Syst. Evol. Microbiol.">
        <title>Complete genome sequence of Corynebacterium casei LMG S-19264T (=DSM 44701T), isolated from a smear-ripened cheese.</title>
        <authorList>
            <consortium name="US DOE Joint Genome Institute (JGI-PGF)"/>
            <person name="Walter F."/>
            <person name="Albersmeier A."/>
            <person name="Kalinowski J."/>
            <person name="Ruckert C."/>
        </authorList>
    </citation>
    <scope>NUCLEOTIDE SEQUENCE</scope>
    <source>
        <strain evidence="7">CGMCC 1.7081</strain>
    </source>
</reference>
<protein>
    <recommendedName>
        <fullName evidence="6">SURF1-like protein</fullName>
    </recommendedName>
</protein>
<evidence type="ECO:0000256" key="1">
    <source>
        <dbReference type="ARBA" id="ARBA00004370"/>
    </source>
</evidence>
<feature type="transmembrane region" description="Helical" evidence="6">
    <location>
        <begin position="14"/>
        <end position="33"/>
    </location>
</feature>
<dbReference type="PANTHER" id="PTHR23427">
    <property type="entry name" value="SURFEIT LOCUS PROTEIN"/>
    <property type="match status" value="1"/>
</dbReference>
<dbReference type="GO" id="GO:0005886">
    <property type="term" value="C:plasma membrane"/>
    <property type="evidence" value="ECO:0007669"/>
    <property type="project" value="UniProtKB-SubCell"/>
</dbReference>
<reference evidence="7" key="2">
    <citation type="submission" date="2020-09" db="EMBL/GenBank/DDBJ databases">
        <authorList>
            <person name="Sun Q."/>
            <person name="Zhou Y."/>
        </authorList>
    </citation>
    <scope>NUCLEOTIDE SEQUENCE</scope>
    <source>
        <strain evidence="7">CGMCC 1.7081</strain>
    </source>
</reference>
<dbReference type="CDD" id="cd06662">
    <property type="entry name" value="SURF1"/>
    <property type="match status" value="1"/>
</dbReference>
<evidence type="ECO:0000256" key="5">
    <source>
        <dbReference type="ARBA" id="ARBA00023136"/>
    </source>
</evidence>
<evidence type="ECO:0000313" key="8">
    <source>
        <dbReference type="Proteomes" id="UP000611500"/>
    </source>
</evidence>
<evidence type="ECO:0000256" key="4">
    <source>
        <dbReference type="ARBA" id="ARBA00022989"/>
    </source>
</evidence>
<evidence type="ECO:0000313" key="7">
    <source>
        <dbReference type="EMBL" id="GHG80405.1"/>
    </source>
</evidence>
<evidence type="ECO:0000256" key="6">
    <source>
        <dbReference type="RuleBase" id="RU363076"/>
    </source>
</evidence>
<keyword evidence="5 6" id="KW-0472">Membrane</keyword>
<proteinExistence type="inferred from homology"/>
<keyword evidence="6" id="KW-1003">Cell membrane</keyword>
<dbReference type="PROSITE" id="PS50895">
    <property type="entry name" value="SURF1"/>
    <property type="match status" value="1"/>
</dbReference>
<evidence type="ECO:0000256" key="3">
    <source>
        <dbReference type="ARBA" id="ARBA00022692"/>
    </source>
</evidence>
<dbReference type="Pfam" id="PF02104">
    <property type="entry name" value="SURF1"/>
    <property type="match status" value="1"/>
</dbReference>
<dbReference type="PANTHER" id="PTHR23427:SF2">
    <property type="entry name" value="SURFEIT LOCUS PROTEIN 1"/>
    <property type="match status" value="1"/>
</dbReference>